<dbReference type="EMBL" id="FWXV01000001">
    <property type="protein sequence ID" value="SMC52420.1"/>
    <property type="molecule type" value="Genomic_DNA"/>
</dbReference>
<accession>A0A1W1ZVG5</accession>
<evidence type="ECO:0008006" key="3">
    <source>
        <dbReference type="Google" id="ProtNLM"/>
    </source>
</evidence>
<dbReference type="RefSeq" id="WP_235038393.1">
    <property type="nucleotide sequence ID" value="NZ_FWXV01000001.1"/>
</dbReference>
<evidence type="ECO:0000313" key="1">
    <source>
        <dbReference type="EMBL" id="SMC52420.1"/>
    </source>
</evidence>
<name>A0A1W1ZVG5_KIBAR</name>
<dbReference type="AlphaFoldDB" id="A0A1W1ZVG5"/>
<gene>
    <name evidence="1" type="ORF">SAMN05661093_00356</name>
</gene>
<organism evidence="1 2">
    <name type="scientific">Kibdelosporangium aridum</name>
    <dbReference type="NCBI Taxonomy" id="2030"/>
    <lineage>
        <taxon>Bacteria</taxon>
        <taxon>Bacillati</taxon>
        <taxon>Actinomycetota</taxon>
        <taxon>Actinomycetes</taxon>
        <taxon>Pseudonocardiales</taxon>
        <taxon>Pseudonocardiaceae</taxon>
        <taxon>Kibdelosporangium</taxon>
    </lineage>
</organism>
<reference evidence="1 2" key="1">
    <citation type="submission" date="2017-04" db="EMBL/GenBank/DDBJ databases">
        <authorList>
            <person name="Afonso C.L."/>
            <person name="Miller P.J."/>
            <person name="Scott M.A."/>
            <person name="Spackman E."/>
            <person name="Goraichik I."/>
            <person name="Dimitrov K.M."/>
            <person name="Suarez D.L."/>
            <person name="Swayne D.E."/>
        </authorList>
    </citation>
    <scope>NUCLEOTIDE SEQUENCE [LARGE SCALE GENOMIC DNA]</scope>
    <source>
        <strain evidence="1 2">DSM 43828</strain>
    </source>
</reference>
<proteinExistence type="predicted"/>
<protein>
    <recommendedName>
        <fullName evidence="3">Extracellular solute-binding protein</fullName>
    </recommendedName>
</protein>
<evidence type="ECO:0000313" key="2">
    <source>
        <dbReference type="Proteomes" id="UP000192674"/>
    </source>
</evidence>
<keyword evidence="2" id="KW-1185">Reference proteome</keyword>
<dbReference type="Proteomes" id="UP000192674">
    <property type="component" value="Unassembled WGS sequence"/>
</dbReference>
<sequence>MEPLLTVRRPQPPPLRRRGFLRVFLPTALAALLGLGTLMATGTAALPFQTLTVLQGKMASKEDFFNDAQVQEILLRHHIRVHVTAMGSRDVATTGLDGYDFVFPSGQPTAELIQRRTTGNPDVKPHRPVLTSPLVLATYRSYAEELERSGIAVARQGNTLYYDLRFAELVKAMRRGDKWSGDRNHNPITVHTSSVCTSNGGGNYLGLLAYIENGGKPVATDEEVDRVAEAVTPLIRAAGLPLKSPKQTYFAEDGQATAPISVLYEHQYLQYQANRTRTTGRVDDRRVLLYPDTGLMTEPGFISLNPEGRRLGTLLETDPDLRRRAVELGFRVVAADDVPNTPTLAEQLAKAGVPVPEDENGDTKALLPASIDLFERLIVRVGQCLS</sequence>